<comment type="caution">
    <text evidence="1">The sequence shown here is derived from an EMBL/GenBank/DDBJ whole genome shotgun (WGS) entry which is preliminary data.</text>
</comment>
<dbReference type="AlphaFoldDB" id="A0A8S9TVI9"/>
<sequence length="76" mass="8557">MGGQFIDALVQLVDRIDYRPRKCDLQKIKSRLPYSKDRYVLGALAWARVMESEALALVFVGSCDSVEGAREHGVEE</sequence>
<protein>
    <submittedName>
        <fullName evidence="1">Uncharacterized protein</fullName>
    </submittedName>
</protein>
<dbReference type="Proteomes" id="UP000704712">
    <property type="component" value="Unassembled WGS sequence"/>
</dbReference>
<proteinExistence type="predicted"/>
<accession>A0A8S9TVI9</accession>
<reference evidence="1" key="1">
    <citation type="submission" date="2020-03" db="EMBL/GenBank/DDBJ databases">
        <title>Hybrid Assembly of Korean Phytophthora infestans isolates.</title>
        <authorList>
            <person name="Prokchorchik M."/>
            <person name="Lee Y."/>
            <person name="Seo J."/>
            <person name="Cho J.-H."/>
            <person name="Park Y.-E."/>
            <person name="Jang D.-C."/>
            <person name="Im J.-S."/>
            <person name="Choi J.-G."/>
            <person name="Park H.-J."/>
            <person name="Lee G.-B."/>
            <person name="Lee Y.-G."/>
            <person name="Hong S.-Y."/>
            <person name="Cho K."/>
            <person name="Sohn K.H."/>
        </authorList>
    </citation>
    <scope>NUCLEOTIDE SEQUENCE</scope>
    <source>
        <strain evidence="1">KR_2_A2</strain>
    </source>
</reference>
<gene>
    <name evidence="1" type="ORF">GN958_ATG20840</name>
</gene>
<name>A0A8S9TVI9_PHYIN</name>
<dbReference type="EMBL" id="JAACNO010002901">
    <property type="protein sequence ID" value="KAF4129948.1"/>
    <property type="molecule type" value="Genomic_DNA"/>
</dbReference>
<organism evidence="1 2">
    <name type="scientific">Phytophthora infestans</name>
    <name type="common">Potato late blight agent</name>
    <name type="synonym">Botrytis infestans</name>
    <dbReference type="NCBI Taxonomy" id="4787"/>
    <lineage>
        <taxon>Eukaryota</taxon>
        <taxon>Sar</taxon>
        <taxon>Stramenopiles</taxon>
        <taxon>Oomycota</taxon>
        <taxon>Peronosporomycetes</taxon>
        <taxon>Peronosporales</taxon>
        <taxon>Peronosporaceae</taxon>
        <taxon>Phytophthora</taxon>
    </lineage>
</organism>
<evidence type="ECO:0000313" key="1">
    <source>
        <dbReference type="EMBL" id="KAF4129948.1"/>
    </source>
</evidence>
<evidence type="ECO:0000313" key="2">
    <source>
        <dbReference type="Proteomes" id="UP000704712"/>
    </source>
</evidence>